<evidence type="ECO:0000256" key="5">
    <source>
        <dbReference type="SAM" id="MobiDB-lite"/>
    </source>
</evidence>
<reference evidence="7 8" key="1">
    <citation type="submission" date="2017-11" db="EMBL/GenBank/DDBJ databases">
        <title>Genomic Encyclopedia of Archaeal and Bacterial Type Strains, Phase II (KMG-II): From Individual Species to Whole Genera.</title>
        <authorList>
            <person name="Goeker M."/>
        </authorList>
    </citation>
    <scope>NUCLEOTIDE SEQUENCE [LARGE SCALE GENOMIC DNA]</scope>
    <source>
        <strain evidence="7 8">DSM 27763</strain>
    </source>
</reference>
<keyword evidence="4" id="KW-0443">Lipid metabolism</keyword>
<dbReference type="InterPro" id="IPR001736">
    <property type="entry name" value="PLipase_D/transphosphatidylase"/>
</dbReference>
<dbReference type="PANTHER" id="PTHR18896:SF76">
    <property type="entry name" value="PHOSPHOLIPASE"/>
    <property type="match status" value="1"/>
</dbReference>
<evidence type="ECO:0000259" key="6">
    <source>
        <dbReference type="PROSITE" id="PS50035"/>
    </source>
</evidence>
<dbReference type="Pfam" id="PF13091">
    <property type="entry name" value="PLDc_2"/>
    <property type="match status" value="2"/>
</dbReference>
<feature type="region of interest" description="Disordered" evidence="5">
    <location>
        <begin position="171"/>
        <end position="191"/>
    </location>
</feature>
<accession>A0A0B2BH21</accession>
<name>A0A0B2BH21_9ACTN</name>
<dbReference type="Gene3D" id="3.30.870.10">
    <property type="entry name" value="Endonuclease Chain A"/>
    <property type="match status" value="2"/>
</dbReference>
<feature type="domain" description="PLD phosphodiesterase" evidence="6">
    <location>
        <begin position="139"/>
        <end position="172"/>
    </location>
</feature>
<evidence type="ECO:0000256" key="1">
    <source>
        <dbReference type="ARBA" id="ARBA00000798"/>
    </source>
</evidence>
<dbReference type="SMART" id="SM00155">
    <property type="entry name" value="PLDc"/>
    <property type="match status" value="2"/>
</dbReference>
<dbReference type="GO" id="GO:0009395">
    <property type="term" value="P:phospholipid catabolic process"/>
    <property type="evidence" value="ECO:0007669"/>
    <property type="project" value="TreeGrafter"/>
</dbReference>
<sequence>MPDPERWLLTRSERDNPYTQIDDRYDGDRAWSTGNQVDPLIDGATYFAALHEALEATGDGDLVLFTDWQGDAGQQLTDDPDSRVLDVLAAARQRGVDVRGLVWRSHTDQAGFFHEQNRHLGEQLRKRGIPVILDMRVRPRGSHHQKFVVIRHPDRPDADLAFVGGIDLAHNRRDDHDHAGDPQGRRTVPEYGEHAPWHDVQVRLQGPIVHDIETVFRERWEDQTPPTSLPWRKVRDTISRVDTTPVPLAPQLPPPPEAGTHTVQLLRTYPERPRRPYPFAPRGERSVAAGYRKAIGNATELVYVEDQYFWGHDVADIFAEQLRAQQDLRLITIIPLYPDVEGLNRSAQHLARDQALDLLMRVAPGRVAAYGLENPAGVPVYVHAKVAVIDDRWAATGSDNFNRRSWTHDSELTAAVLDDTYARDLRLRLAAEHLDRLDDVLGGSELKTVMADCLSSHAMFDKYGEYADALDAWYRDGRRGPRPPGRLRRLPATRDRARTMPIAAALLNRVHNPDGRPRDERGGA</sequence>
<organism evidence="7 8">
    <name type="scientific">Mumia flava</name>
    <dbReference type="NCBI Taxonomy" id="1348852"/>
    <lineage>
        <taxon>Bacteria</taxon>
        <taxon>Bacillati</taxon>
        <taxon>Actinomycetota</taxon>
        <taxon>Actinomycetes</taxon>
        <taxon>Propionibacteriales</taxon>
        <taxon>Nocardioidaceae</taxon>
        <taxon>Mumia</taxon>
    </lineage>
</organism>
<evidence type="ECO:0000256" key="2">
    <source>
        <dbReference type="ARBA" id="ARBA00022737"/>
    </source>
</evidence>
<dbReference type="PROSITE" id="PS50035">
    <property type="entry name" value="PLD"/>
    <property type="match status" value="2"/>
</dbReference>
<dbReference type="EMBL" id="PGEZ01000002">
    <property type="protein sequence ID" value="PJJ54273.1"/>
    <property type="molecule type" value="Genomic_DNA"/>
</dbReference>
<proteinExistence type="predicted"/>
<gene>
    <name evidence="7" type="ORF">CLV56_3781</name>
</gene>
<dbReference type="CDD" id="cd09104">
    <property type="entry name" value="PLDc_vPLD1_2_like_1"/>
    <property type="match status" value="1"/>
</dbReference>
<dbReference type="PANTHER" id="PTHR18896">
    <property type="entry name" value="PHOSPHOLIPASE D"/>
    <property type="match status" value="1"/>
</dbReference>
<dbReference type="InterPro" id="IPR025202">
    <property type="entry name" value="PLD-like_dom"/>
</dbReference>
<comment type="caution">
    <text evidence="7">The sequence shown here is derived from an EMBL/GenBank/DDBJ whole genome shotgun (WGS) entry which is preliminary data.</text>
</comment>
<keyword evidence="3" id="KW-0378">Hydrolase</keyword>
<dbReference type="InterPro" id="IPR015679">
    <property type="entry name" value="PLipase_D_fam"/>
</dbReference>
<dbReference type="CDD" id="cd09105">
    <property type="entry name" value="PLDc_vPLD1_2_like_2"/>
    <property type="match status" value="1"/>
</dbReference>
<evidence type="ECO:0000313" key="8">
    <source>
        <dbReference type="Proteomes" id="UP000230842"/>
    </source>
</evidence>
<comment type="catalytic activity">
    <reaction evidence="1">
        <text>a 1,2-diacyl-sn-glycero-3-phosphocholine + H2O = a 1,2-diacyl-sn-glycero-3-phosphate + choline + H(+)</text>
        <dbReference type="Rhea" id="RHEA:14445"/>
        <dbReference type="ChEBI" id="CHEBI:15354"/>
        <dbReference type="ChEBI" id="CHEBI:15377"/>
        <dbReference type="ChEBI" id="CHEBI:15378"/>
        <dbReference type="ChEBI" id="CHEBI:57643"/>
        <dbReference type="ChEBI" id="CHEBI:58608"/>
        <dbReference type="EC" id="3.1.4.4"/>
    </reaction>
</comment>
<dbReference type="OrthoDB" id="8828485at2"/>
<dbReference type="Proteomes" id="UP000230842">
    <property type="component" value="Unassembled WGS sequence"/>
</dbReference>
<keyword evidence="2" id="KW-0677">Repeat</keyword>
<evidence type="ECO:0000313" key="7">
    <source>
        <dbReference type="EMBL" id="PJJ54273.1"/>
    </source>
</evidence>
<dbReference type="SUPFAM" id="SSF56024">
    <property type="entry name" value="Phospholipase D/nuclease"/>
    <property type="match status" value="2"/>
</dbReference>
<protein>
    <submittedName>
        <fullName evidence="7">Phosphatidylserine/phosphatidylglycerophosphate/ cardiolipin synthase-like enzyme</fullName>
    </submittedName>
</protein>
<dbReference type="RefSeq" id="WP_039347975.1">
    <property type="nucleotide sequence ID" value="NZ_PGEZ01000002.1"/>
</dbReference>
<feature type="domain" description="PLD phosphodiesterase" evidence="6">
    <location>
        <begin position="378"/>
        <end position="405"/>
    </location>
</feature>
<keyword evidence="8" id="KW-1185">Reference proteome</keyword>
<evidence type="ECO:0000256" key="3">
    <source>
        <dbReference type="ARBA" id="ARBA00022801"/>
    </source>
</evidence>
<evidence type="ECO:0000256" key="4">
    <source>
        <dbReference type="ARBA" id="ARBA00023098"/>
    </source>
</evidence>
<dbReference type="AlphaFoldDB" id="A0A0B2BH21"/>
<dbReference type="GO" id="GO:0004630">
    <property type="term" value="F:phospholipase D activity"/>
    <property type="evidence" value="ECO:0007669"/>
    <property type="project" value="UniProtKB-EC"/>
</dbReference>